<reference evidence="2" key="1">
    <citation type="submission" date="2013-10" db="EMBL/GenBank/DDBJ databases">
        <title>Genomic analysis of the causative agents of coccidiosis in chickens.</title>
        <authorList>
            <person name="Reid A.J."/>
            <person name="Blake D."/>
            <person name="Billington K."/>
            <person name="Browne H."/>
            <person name="Dunn M."/>
            <person name="Hung S."/>
            <person name="Kawahara F."/>
            <person name="Miranda-Saavedra D."/>
            <person name="Mourier T."/>
            <person name="Nagra H."/>
            <person name="Otto T.D."/>
            <person name="Rawlings N."/>
            <person name="Sanchez A."/>
            <person name="Sanders M."/>
            <person name="Subramaniam C."/>
            <person name="Tay Y."/>
            <person name="Dear P."/>
            <person name="Doerig C."/>
            <person name="Gruber A."/>
            <person name="Parkinson J."/>
            <person name="Shirley M."/>
            <person name="Wan K.L."/>
            <person name="Berriman M."/>
            <person name="Tomley F."/>
            <person name="Pain A."/>
        </authorList>
    </citation>
    <scope>NUCLEOTIDE SEQUENCE [LARGE SCALE GENOMIC DNA]</scope>
    <source>
        <strain evidence="2">Houghton</strain>
    </source>
</reference>
<protein>
    <submittedName>
        <fullName evidence="2">Uncharacterized protein</fullName>
    </submittedName>
</protein>
<dbReference type="AlphaFoldDB" id="U6GZ20"/>
<dbReference type="Proteomes" id="UP000018201">
    <property type="component" value="Unassembled WGS sequence"/>
</dbReference>
<evidence type="ECO:0000313" key="3">
    <source>
        <dbReference type="Proteomes" id="UP000018201"/>
    </source>
</evidence>
<organism evidence="2 3">
    <name type="scientific">Eimeria praecox</name>
    <dbReference type="NCBI Taxonomy" id="51316"/>
    <lineage>
        <taxon>Eukaryota</taxon>
        <taxon>Sar</taxon>
        <taxon>Alveolata</taxon>
        <taxon>Apicomplexa</taxon>
        <taxon>Conoidasida</taxon>
        <taxon>Coccidia</taxon>
        <taxon>Eucoccidiorida</taxon>
        <taxon>Eimeriorina</taxon>
        <taxon>Eimeriidae</taxon>
        <taxon>Eimeria</taxon>
    </lineage>
</organism>
<sequence>MHLRNRKVVRPLLQPGAGIPEIVSPNRDTARHLPESKQTERSRATSLPAAGVGRAAPKNRDHDAGGRKDLEMNYARMEHEIAELCRQMDSQMTMGQRPAPQRLIAYEDEKNMRNFLDLLELEFIDLGIRAQQWGEELRRYLKDDALGYWLYLHRTGTPLTHWDLGVTLTPDQLVRFYLANLPEEQCRVITQGGMRKFTEWQEAAAALAASEAPWKATYEERLRYQEPLADAWHRAENGGQKRSPRRELARGGYLRDDNTEARCYECRGKGYLGRDFPLRNGATRHSWETRSRCGGRDHYARECATMRMTHRLTEGRTSTRTATRGTEGTTRSNERALREMNVLGDRYLQETTRAWWLPGLMPFQSPPTGGSDSFQRGRAIRQARTRNEDEGAADIYWLREGTPLDHAHEGNGSLCGTSKTAVLTLEIARYECEELLDTGASRSFISPAAAKLLGLRRKSGGLAVDTPATGGRAKTPADRAYDVLAQQVSRMTAEEAATLSRQPPKLYKPRHRAGERLKIKDLLREARNDTEKLKQALDGLHVIEALPEAEAKGVVYLPTERQGPLMCAIVEYHRTKTWSQDVQSAVVAAPADADTEASPWPAAELEYTELDAWP</sequence>
<evidence type="ECO:0000256" key="1">
    <source>
        <dbReference type="SAM" id="MobiDB-lite"/>
    </source>
</evidence>
<feature type="compositionally biased region" description="Basic and acidic residues" evidence="1">
    <location>
        <begin position="58"/>
        <end position="67"/>
    </location>
</feature>
<name>U6GZ20_9EIME</name>
<dbReference type="InterPro" id="IPR021109">
    <property type="entry name" value="Peptidase_aspartic_dom_sf"/>
</dbReference>
<dbReference type="OrthoDB" id="346286at2759"/>
<feature type="compositionally biased region" description="Basic and acidic residues" evidence="1">
    <location>
        <begin position="28"/>
        <end position="43"/>
    </location>
</feature>
<dbReference type="VEuPathDB" id="ToxoDB:EPH_0012000"/>
<evidence type="ECO:0000313" key="2">
    <source>
        <dbReference type="EMBL" id="CDI83779.1"/>
    </source>
</evidence>
<accession>U6GZ20</accession>
<feature type="region of interest" description="Disordered" evidence="1">
    <location>
        <begin position="1"/>
        <end position="67"/>
    </location>
</feature>
<dbReference type="EMBL" id="HG692652">
    <property type="protein sequence ID" value="CDI83779.1"/>
    <property type="molecule type" value="Genomic_DNA"/>
</dbReference>
<reference evidence="2" key="2">
    <citation type="submission" date="2013-10" db="EMBL/GenBank/DDBJ databases">
        <authorList>
            <person name="Aslett M."/>
        </authorList>
    </citation>
    <scope>NUCLEOTIDE SEQUENCE [LARGE SCALE GENOMIC DNA]</scope>
    <source>
        <strain evidence="2">Houghton</strain>
    </source>
</reference>
<keyword evidence="3" id="KW-1185">Reference proteome</keyword>
<gene>
    <name evidence="2" type="ORF">EPH_0012000</name>
</gene>
<dbReference type="Gene3D" id="2.40.70.10">
    <property type="entry name" value="Acid Proteases"/>
    <property type="match status" value="1"/>
</dbReference>
<proteinExistence type="predicted"/>